<dbReference type="OrthoDB" id="9810174at2"/>
<evidence type="ECO:0000313" key="2">
    <source>
        <dbReference type="EMBL" id="TKC09869.1"/>
    </source>
</evidence>
<dbReference type="EMBL" id="SWBR01000002">
    <property type="protein sequence ID" value="TKC09869.1"/>
    <property type="molecule type" value="Genomic_DNA"/>
</dbReference>
<feature type="domain" description="Phage tail collar" evidence="1">
    <location>
        <begin position="6"/>
        <end position="62"/>
    </location>
</feature>
<dbReference type="Pfam" id="PF07484">
    <property type="entry name" value="Collar"/>
    <property type="match status" value="1"/>
</dbReference>
<dbReference type="InterPro" id="IPR037053">
    <property type="entry name" value="Phage_tail_collar_dom_sf"/>
</dbReference>
<proteinExistence type="predicted"/>
<reference evidence="2 3" key="1">
    <citation type="submission" date="2019-04" db="EMBL/GenBank/DDBJ databases">
        <title>Pedobacter sp. RP-3-22 sp. nov., isolated from Arctic soil.</title>
        <authorList>
            <person name="Dahal R.H."/>
            <person name="Kim D.-U."/>
        </authorList>
    </citation>
    <scope>NUCLEOTIDE SEQUENCE [LARGE SCALE GENOMIC DNA]</scope>
    <source>
        <strain evidence="2 3">RP-3-22</strain>
    </source>
</reference>
<organism evidence="2 3">
    <name type="scientific">Pedobacter polaris</name>
    <dbReference type="NCBI Taxonomy" id="2571273"/>
    <lineage>
        <taxon>Bacteria</taxon>
        <taxon>Pseudomonadati</taxon>
        <taxon>Bacteroidota</taxon>
        <taxon>Sphingobacteriia</taxon>
        <taxon>Sphingobacteriales</taxon>
        <taxon>Sphingobacteriaceae</taxon>
        <taxon>Pedobacter</taxon>
    </lineage>
</organism>
<protein>
    <submittedName>
        <fullName evidence="2">Phage tail protein</fullName>
    </submittedName>
</protein>
<evidence type="ECO:0000259" key="1">
    <source>
        <dbReference type="Pfam" id="PF07484"/>
    </source>
</evidence>
<name>A0A4U1CUQ4_9SPHI</name>
<dbReference type="SUPFAM" id="SSF88874">
    <property type="entry name" value="Receptor-binding domain of short tail fibre protein gp12"/>
    <property type="match status" value="1"/>
</dbReference>
<sequence length="192" mass="20132">METTIGEIRMFAGNFAPAGWVICDGSILDVYQYDMLALVLGSTYGGDGMETFGVPDLRGRVPLHVGTAPAIAPVKLGELGGKETVTLTADNLPTHTHGLKVLQMQGTDADPAGKMMAISDAASPGYVSMYKPLPKPDPLPDPPPADEFPTPVAMQAGSISFSPGKNGPLPIMQPFTTINFIIATTGIMPSFN</sequence>
<evidence type="ECO:0000313" key="3">
    <source>
        <dbReference type="Proteomes" id="UP000309488"/>
    </source>
</evidence>
<dbReference type="RefSeq" id="WP_136839447.1">
    <property type="nucleotide sequence ID" value="NZ_SWBR01000002.1"/>
</dbReference>
<dbReference type="Gene3D" id="3.90.1340.10">
    <property type="entry name" value="Phage tail collar domain"/>
    <property type="match status" value="1"/>
</dbReference>
<accession>A0A4U1CUQ4</accession>
<dbReference type="InterPro" id="IPR011083">
    <property type="entry name" value="Phage_tail_collar_dom"/>
</dbReference>
<comment type="caution">
    <text evidence="2">The sequence shown here is derived from an EMBL/GenBank/DDBJ whole genome shotgun (WGS) entry which is preliminary data.</text>
</comment>
<keyword evidence="3" id="KW-1185">Reference proteome</keyword>
<dbReference type="Proteomes" id="UP000309488">
    <property type="component" value="Unassembled WGS sequence"/>
</dbReference>
<dbReference type="AlphaFoldDB" id="A0A4U1CUQ4"/>
<gene>
    <name evidence="2" type="ORF">FA048_06550</name>
</gene>